<sequence>MAQAGASKEKYLCSICLDFLKYPVTIPCGHNYCMDCITNHWDTQRELYTCPQCRKYYVSRPILMKNTLLDELVEDFKTSNIQTPDSSPEDVLCDVCEGKKLTAIKSCMQCLASFCEKHLQPHLKSLAFAKHKLTEPSRNLQEGLCPRHNETMKMFCRREEQCICFLCSVNEHRGHDIVSVITERAQREKELENRQQNILQKITNREKESEILQEEEMSINLAADEAIFENNTKFENLICLIKQKKRDFERGAGNIPVLLWPICETCF</sequence>
<protein>
    <submittedName>
        <fullName evidence="7">Uncharacterized protein</fullName>
    </submittedName>
</protein>
<dbReference type="PANTHER" id="PTHR25465">
    <property type="entry name" value="B-BOX DOMAIN CONTAINING"/>
    <property type="match status" value="1"/>
</dbReference>
<dbReference type="SUPFAM" id="SSF57850">
    <property type="entry name" value="RING/U-box"/>
    <property type="match status" value="1"/>
</dbReference>
<evidence type="ECO:0000256" key="1">
    <source>
        <dbReference type="ARBA" id="ARBA00022723"/>
    </source>
</evidence>
<dbReference type="InterPro" id="IPR000315">
    <property type="entry name" value="Znf_B-box"/>
</dbReference>
<reference evidence="7" key="2">
    <citation type="submission" date="2025-09" db="UniProtKB">
        <authorList>
            <consortium name="Ensembl"/>
        </authorList>
    </citation>
    <scope>IDENTIFICATION</scope>
</reference>
<dbReference type="PROSITE" id="PS50089">
    <property type="entry name" value="ZF_RING_2"/>
    <property type="match status" value="1"/>
</dbReference>
<dbReference type="PROSITE" id="PS50119">
    <property type="entry name" value="ZF_BBOX"/>
    <property type="match status" value="1"/>
</dbReference>
<dbReference type="Pfam" id="PF15227">
    <property type="entry name" value="zf-C3HC4_4"/>
    <property type="match status" value="1"/>
</dbReference>
<dbReference type="PROSITE" id="PS00518">
    <property type="entry name" value="ZF_RING_1"/>
    <property type="match status" value="1"/>
</dbReference>
<dbReference type="AlphaFoldDB" id="A0A3B4B5P0"/>
<dbReference type="PANTHER" id="PTHR25465:SF5">
    <property type="entry name" value="E3 UBIQUITIN_ISG15 LIGASE TRIM25-RELATED"/>
    <property type="match status" value="1"/>
</dbReference>
<evidence type="ECO:0000313" key="8">
    <source>
        <dbReference type="Proteomes" id="UP000261520"/>
    </source>
</evidence>
<evidence type="ECO:0000256" key="2">
    <source>
        <dbReference type="ARBA" id="ARBA00022771"/>
    </source>
</evidence>
<dbReference type="InterPro" id="IPR013083">
    <property type="entry name" value="Znf_RING/FYVE/PHD"/>
</dbReference>
<accession>A0A3B4B5P0</accession>
<keyword evidence="1" id="KW-0479">Metal-binding</keyword>
<evidence type="ECO:0000259" key="5">
    <source>
        <dbReference type="PROSITE" id="PS50089"/>
    </source>
</evidence>
<feature type="domain" description="RING-type" evidence="5">
    <location>
        <begin position="13"/>
        <end position="54"/>
    </location>
</feature>
<dbReference type="Gene3D" id="3.30.160.60">
    <property type="entry name" value="Classic Zinc Finger"/>
    <property type="match status" value="1"/>
</dbReference>
<evidence type="ECO:0000259" key="6">
    <source>
        <dbReference type="PROSITE" id="PS50119"/>
    </source>
</evidence>
<dbReference type="SMART" id="SM00184">
    <property type="entry name" value="RING"/>
    <property type="match status" value="1"/>
</dbReference>
<dbReference type="Gene3D" id="3.30.40.10">
    <property type="entry name" value="Zinc/RING finger domain, C3HC4 (zinc finger)"/>
    <property type="match status" value="1"/>
</dbReference>
<evidence type="ECO:0000256" key="4">
    <source>
        <dbReference type="PROSITE-ProRule" id="PRU00024"/>
    </source>
</evidence>
<dbReference type="Proteomes" id="UP000261520">
    <property type="component" value="Unplaced"/>
</dbReference>
<dbReference type="SUPFAM" id="SSF57845">
    <property type="entry name" value="B-box zinc-binding domain"/>
    <property type="match status" value="1"/>
</dbReference>
<keyword evidence="3" id="KW-0862">Zinc</keyword>
<feature type="domain" description="B box-type" evidence="6">
    <location>
        <begin position="140"/>
        <end position="180"/>
    </location>
</feature>
<dbReference type="SMART" id="SM00336">
    <property type="entry name" value="BBOX"/>
    <property type="match status" value="1"/>
</dbReference>
<organism evidence="7 8">
    <name type="scientific">Periophthalmus magnuspinnatus</name>
    <dbReference type="NCBI Taxonomy" id="409849"/>
    <lineage>
        <taxon>Eukaryota</taxon>
        <taxon>Metazoa</taxon>
        <taxon>Chordata</taxon>
        <taxon>Craniata</taxon>
        <taxon>Vertebrata</taxon>
        <taxon>Euteleostomi</taxon>
        <taxon>Actinopterygii</taxon>
        <taxon>Neopterygii</taxon>
        <taxon>Teleostei</taxon>
        <taxon>Neoteleostei</taxon>
        <taxon>Acanthomorphata</taxon>
        <taxon>Gobiaria</taxon>
        <taxon>Gobiiformes</taxon>
        <taxon>Gobioidei</taxon>
        <taxon>Gobiidae</taxon>
        <taxon>Oxudercinae</taxon>
        <taxon>Periophthalmus</taxon>
    </lineage>
</organism>
<keyword evidence="8" id="KW-1185">Reference proteome</keyword>
<evidence type="ECO:0000313" key="7">
    <source>
        <dbReference type="Ensembl" id="ENSPMGP00000023871.1"/>
    </source>
</evidence>
<dbReference type="InterPro" id="IPR051051">
    <property type="entry name" value="E3_ubiq-ligase_TRIM/RNF"/>
</dbReference>
<dbReference type="GO" id="GO:0008270">
    <property type="term" value="F:zinc ion binding"/>
    <property type="evidence" value="ECO:0007669"/>
    <property type="project" value="UniProtKB-KW"/>
</dbReference>
<dbReference type="Gene3D" id="4.10.830.40">
    <property type="match status" value="1"/>
</dbReference>
<dbReference type="CDD" id="cd19769">
    <property type="entry name" value="Bbox2_TRIM16-like"/>
    <property type="match status" value="1"/>
</dbReference>
<dbReference type="InterPro" id="IPR017907">
    <property type="entry name" value="Znf_RING_CS"/>
</dbReference>
<evidence type="ECO:0000256" key="3">
    <source>
        <dbReference type="ARBA" id="ARBA00022833"/>
    </source>
</evidence>
<dbReference type="STRING" id="409849.ENSPMGP00000023871"/>
<keyword evidence="2 4" id="KW-0863">Zinc-finger</keyword>
<proteinExistence type="predicted"/>
<name>A0A3B4B5P0_9GOBI</name>
<reference evidence="7" key="1">
    <citation type="submission" date="2025-08" db="UniProtKB">
        <authorList>
            <consortium name="Ensembl"/>
        </authorList>
    </citation>
    <scope>IDENTIFICATION</scope>
</reference>
<dbReference type="Ensembl" id="ENSPMGT00000025432.1">
    <property type="protein sequence ID" value="ENSPMGP00000023871.1"/>
    <property type="gene ID" value="ENSPMGG00000019313.1"/>
</dbReference>
<dbReference type="InterPro" id="IPR001841">
    <property type="entry name" value="Znf_RING"/>
</dbReference>
<dbReference type="Pfam" id="PF00643">
    <property type="entry name" value="zf-B_box"/>
    <property type="match status" value="1"/>
</dbReference>